<dbReference type="EMBL" id="MU863900">
    <property type="protein sequence ID" value="KAK4202138.1"/>
    <property type="molecule type" value="Genomic_DNA"/>
</dbReference>
<keyword evidence="7" id="KW-1185">Reference proteome</keyword>
<feature type="domain" description="Isopenicillin N synthase-like Fe(2+) 2OG dioxygenase" evidence="5">
    <location>
        <begin position="228"/>
        <end position="324"/>
    </location>
</feature>
<dbReference type="FunFam" id="2.60.120.330:FF:000039">
    <property type="entry name" value="Unplaced genomic scaffold supercont1.13, whole genome shotgun sequence"/>
    <property type="match status" value="1"/>
</dbReference>
<protein>
    <recommendedName>
        <fullName evidence="5">Isopenicillin N synthase-like Fe(2+) 2OG dioxygenase domain-containing protein</fullName>
    </recommendedName>
</protein>
<dbReference type="AlphaFoldDB" id="A0AAN6XKQ1"/>
<keyword evidence="3" id="KW-0560">Oxidoreductase</keyword>
<proteinExistence type="inferred from homology"/>
<accession>A0AAN6XKQ1</accession>
<organism evidence="6 7">
    <name type="scientific">Triangularia verruculosa</name>
    <dbReference type="NCBI Taxonomy" id="2587418"/>
    <lineage>
        <taxon>Eukaryota</taxon>
        <taxon>Fungi</taxon>
        <taxon>Dikarya</taxon>
        <taxon>Ascomycota</taxon>
        <taxon>Pezizomycotina</taxon>
        <taxon>Sordariomycetes</taxon>
        <taxon>Sordariomycetidae</taxon>
        <taxon>Sordariales</taxon>
        <taxon>Podosporaceae</taxon>
        <taxon>Triangularia</taxon>
    </lineage>
</organism>
<dbReference type="GO" id="GO:0046872">
    <property type="term" value="F:metal ion binding"/>
    <property type="evidence" value="ECO:0007669"/>
    <property type="project" value="UniProtKB-KW"/>
</dbReference>
<keyword evidence="2" id="KW-0479">Metal-binding</keyword>
<evidence type="ECO:0000313" key="6">
    <source>
        <dbReference type="EMBL" id="KAK4202138.1"/>
    </source>
</evidence>
<comment type="similarity">
    <text evidence="1">Belongs to the iron/ascorbate-dependent oxidoreductase family.</text>
</comment>
<evidence type="ECO:0000256" key="2">
    <source>
        <dbReference type="ARBA" id="ARBA00022723"/>
    </source>
</evidence>
<dbReference type="Pfam" id="PF03171">
    <property type="entry name" value="2OG-FeII_Oxy"/>
    <property type="match status" value="1"/>
</dbReference>
<sequence>MAESQELSMDLPIIDLDVFFNKPRDSPEVKTECEKAANALITYGALVLHDSRVSEDDNTTFLDLLEDYFAQPEEDLKKDERPELSYQIGVTLENTEKPKCAVDEPCLDVIKRLAPSERPLDIMGHEPDPKCRFFWRMVEAPPYKTQFPGLNADNITPDAPQIKERWGPVMNQWGTSMKNAVEGLTQMAAVGLGLPADTFKDAGRYGPHLLAPTASDLQKYGNVNTILAGFHTDLNFLTIHGRSRYPGLHIWARNTGRKIPVKIPQGNYLLVQAGKQLEHITGGLIKAGYHEVVVNESTIKVINDRKEKFTDRPLVRISSTFFWHLSSDYDLVPIPELKAKAKDVRAAQFNLGKDEGDEVVYPALKVGEQVSNELKHIALMAK</sequence>
<keyword evidence="4" id="KW-0408">Iron</keyword>
<dbReference type="Gene3D" id="2.60.120.330">
    <property type="entry name" value="B-lactam Antibiotic, Isopenicillin N Synthase, Chain"/>
    <property type="match status" value="1"/>
</dbReference>
<dbReference type="PANTHER" id="PTHR10209">
    <property type="entry name" value="OXIDOREDUCTASE, 2OG-FE II OXYGENASE FAMILY PROTEIN"/>
    <property type="match status" value="1"/>
</dbReference>
<dbReference type="InterPro" id="IPR027443">
    <property type="entry name" value="IPNS-like_sf"/>
</dbReference>
<dbReference type="Proteomes" id="UP001303160">
    <property type="component" value="Unassembled WGS sequence"/>
</dbReference>
<evidence type="ECO:0000313" key="7">
    <source>
        <dbReference type="Proteomes" id="UP001303160"/>
    </source>
</evidence>
<reference evidence="6" key="2">
    <citation type="submission" date="2023-05" db="EMBL/GenBank/DDBJ databases">
        <authorList>
            <consortium name="Lawrence Berkeley National Laboratory"/>
            <person name="Steindorff A."/>
            <person name="Hensen N."/>
            <person name="Bonometti L."/>
            <person name="Westerberg I."/>
            <person name="Brannstrom I.O."/>
            <person name="Guillou S."/>
            <person name="Cros-Aarteil S."/>
            <person name="Calhoun S."/>
            <person name="Haridas S."/>
            <person name="Kuo A."/>
            <person name="Mondo S."/>
            <person name="Pangilinan J."/>
            <person name="Riley R."/>
            <person name="Labutti K."/>
            <person name="Andreopoulos B."/>
            <person name="Lipzen A."/>
            <person name="Chen C."/>
            <person name="Yanf M."/>
            <person name="Daum C."/>
            <person name="Ng V."/>
            <person name="Clum A."/>
            <person name="Ohm R."/>
            <person name="Martin F."/>
            <person name="Silar P."/>
            <person name="Natvig D."/>
            <person name="Lalanne C."/>
            <person name="Gautier V."/>
            <person name="Ament-Velasquez S.L."/>
            <person name="Kruys A."/>
            <person name="Hutchinson M.I."/>
            <person name="Powell A.J."/>
            <person name="Barry K."/>
            <person name="Miller A.N."/>
            <person name="Grigoriev I.V."/>
            <person name="Debuchy R."/>
            <person name="Gladieux P."/>
            <person name="Thoren M.H."/>
            <person name="Johannesson H."/>
        </authorList>
    </citation>
    <scope>NUCLEOTIDE SEQUENCE</scope>
    <source>
        <strain evidence="6">CBS 315.58</strain>
    </source>
</reference>
<evidence type="ECO:0000256" key="4">
    <source>
        <dbReference type="ARBA" id="ARBA00023004"/>
    </source>
</evidence>
<evidence type="ECO:0000259" key="5">
    <source>
        <dbReference type="Pfam" id="PF03171"/>
    </source>
</evidence>
<name>A0AAN6XKQ1_9PEZI</name>
<dbReference type="GO" id="GO:0016491">
    <property type="term" value="F:oxidoreductase activity"/>
    <property type="evidence" value="ECO:0007669"/>
    <property type="project" value="UniProtKB-KW"/>
</dbReference>
<dbReference type="InterPro" id="IPR044861">
    <property type="entry name" value="IPNS-like_FE2OG_OXY"/>
</dbReference>
<reference evidence="6" key="1">
    <citation type="journal article" date="2023" name="Mol. Phylogenet. Evol.">
        <title>Genome-scale phylogeny and comparative genomics of the fungal order Sordariales.</title>
        <authorList>
            <person name="Hensen N."/>
            <person name="Bonometti L."/>
            <person name="Westerberg I."/>
            <person name="Brannstrom I.O."/>
            <person name="Guillou S."/>
            <person name="Cros-Aarteil S."/>
            <person name="Calhoun S."/>
            <person name="Haridas S."/>
            <person name="Kuo A."/>
            <person name="Mondo S."/>
            <person name="Pangilinan J."/>
            <person name="Riley R."/>
            <person name="LaButti K."/>
            <person name="Andreopoulos B."/>
            <person name="Lipzen A."/>
            <person name="Chen C."/>
            <person name="Yan M."/>
            <person name="Daum C."/>
            <person name="Ng V."/>
            <person name="Clum A."/>
            <person name="Steindorff A."/>
            <person name="Ohm R.A."/>
            <person name="Martin F."/>
            <person name="Silar P."/>
            <person name="Natvig D.O."/>
            <person name="Lalanne C."/>
            <person name="Gautier V."/>
            <person name="Ament-Velasquez S.L."/>
            <person name="Kruys A."/>
            <person name="Hutchinson M.I."/>
            <person name="Powell A.J."/>
            <person name="Barry K."/>
            <person name="Miller A.N."/>
            <person name="Grigoriev I.V."/>
            <person name="Debuchy R."/>
            <person name="Gladieux P."/>
            <person name="Hiltunen Thoren M."/>
            <person name="Johannesson H."/>
        </authorList>
    </citation>
    <scope>NUCLEOTIDE SEQUENCE</scope>
    <source>
        <strain evidence="6">CBS 315.58</strain>
    </source>
</reference>
<dbReference type="PANTHER" id="PTHR10209:SF874">
    <property type="entry name" value="2-OXOGLUTARATE (2OG) AND FE(II)-DEPENDENT OXYGENASE SUPERFAMILY PROTEIN"/>
    <property type="match status" value="1"/>
</dbReference>
<gene>
    <name evidence="6" type="ORF">QBC40DRAFT_196884</name>
</gene>
<comment type="caution">
    <text evidence="6">The sequence shown here is derived from an EMBL/GenBank/DDBJ whole genome shotgun (WGS) entry which is preliminary data.</text>
</comment>
<dbReference type="SUPFAM" id="SSF51197">
    <property type="entry name" value="Clavaminate synthase-like"/>
    <property type="match status" value="1"/>
</dbReference>
<evidence type="ECO:0000256" key="3">
    <source>
        <dbReference type="ARBA" id="ARBA00023002"/>
    </source>
</evidence>
<evidence type="ECO:0000256" key="1">
    <source>
        <dbReference type="ARBA" id="ARBA00008056"/>
    </source>
</evidence>